<dbReference type="EMBL" id="LR798275">
    <property type="protein sequence ID" value="CAB5219534.1"/>
    <property type="molecule type" value="Genomic_DNA"/>
</dbReference>
<dbReference type="EMBL" id="LR796231">
    <property type="protein sequence ID" value="CAB4128813.1"/>
    <property type="molecule type" value="Genomic_DNA"/>
</dbReference>
<sequence length="64" mass="7503">MSKELKACESLVFTREDIQRAIRGVTLTDELWERLVDEIDGRTANFLDEILGQYIEEIENGEWD</sequence>
<evidence type="ECO:0000313" key="1">
    <source>
        <dbReference type="EMBL" id="CAB4128813.1"/>
    </source>
</evidence>
<protein>
    <submittedName>
        <fullName evidence="2">Uncharacterized protein</fullName>
    </submittedName>
</protein>
<name>A0A6J7WTW0_9CAUD</name>
<gene>
    <name evidence="1" type="ORF">UFOVP113_96</name>
    <name evidence="2" type="ORF">UFOVP225_83</name>
</gene>
<organism evidence="2">
    <name type="scientific">uncultured Caudovirales phage</name>
    <dbReference type="NCBI Taxonomy" id="2100421"/>
    <lineage>
        <taxon>Viruses</taxon>
        <taxon>Duplodnaviria</taxon>
        <taxon>Heunggongvirae</taxon>
        <taxon>Uroviricota</taxon>
        <taxon>Caudoviricetes</taxon>
        <taxon>Peduoviridae</taxon>
        <taxon>Maltschvirus</taxon>
        <taxon>Maltschvirus maltsch</taxon>
    </lineage>
</organism>
<accession>A0A6J7WTW0</accession>
<proteinExistence type="predicted"/>
<reference evidence="2" key="1">
    <citation type="submission" date="2020-05" db="EMBL/GenBank/DDBJ databases">
        <authorList>
            <person name="Chiriac C."/>
            <person name="Salcher M."/>
            <person name="Ghai R."/>
            <person name="Kavagutti S V."/>
        </authorList>
    </citation>
    <scope>NUCLEOTIDE SEQUENCE</scope>
</reference>
<evidence type="ECO:0000313" key="2">
    <source>
        <dbReference type="EMBL" id="CAB5219534.1"/>
    </source>
</evidence>